<organism evidence="8 9">
    <name type="scientific">Massilia violaceinigra</name>
    <dbReference type="NCBI Taxonomy" id="2045208"/>
    <lineage>
        <taxon>Bacteria</taxon>
        <taxon>Pseudomonadati</taxon>
        <taxon>Pseudomonadota</taxon>
        <taxon>Betaproteobacteria</taxon>
        <taxon>Burkholderiales</taxon>
        <taxon>Oxalobacteraceae</taxon>
        <taxon>Telluria group</taxon>
        <taxon>Massilia</taxon>
    </lineage>
</organism>
<name>A0A2D2DI75_9BURK</name>
<dbReference type="Pfam" id="PF02465">
    <property type="entry name" value="FliD_N"/>
    <property type="match status" value="1"/>
</dbReference>
<reference evidence="8" key="1">
    <citation type="submission" date="2017-10" db="EMBL/GenBank/DDBJ databases">
        <title>Massilia psychrophilum sp. nov., a novel purple-pigmented bacterium isolated from Tianshan glacier, Xinjiang Municipality, China.</title>
        <authorList>
            <person name="Wang H."/>
        </authorList>
    </citation>
    <scope>NUCLEOTIDE SEQUENCE [LARGE SCALE GENOMIC DNA]</scope>
    <source>
        <strain evidence="8">B2</strain>
    </source>
</reference>
<accession>A0A2D2DI75</accession>
<evidence type="ECO:0000313" key="8">
    <source>
        <dbReference type="EMBL" id="ATQ74655.1"/>
    </source>
</evidence>
<proteinExistence type="inferred from homology"/>
<dbReference type="Proteomes" id="UP000229897">
    <property type="component" value="Chromosome"/>
</dbReference>
<dbReference type="InterPro" id="IPR040026">
    <property type="entry name" value="FliD"/>
</dbReference>
<comment type="subcellular location">
    <subcellularLocation>
        <location evidence="5">Secreted</location>
    </subcellularLocation>
    <subcellularLocation>
        <location evidence="5">Bacterial flagellum</location>
    </subcellularLocation>
</comment>
<dbReference type="KEGG" id="mass:CR152_09060"/>
<feature type="domain" description="Flagellar hook-associated protein 2 N-terminal" evidence="6">
    <location>
        <begin position="11"/>
        <end position="102"/>
    </location>
</feature>
<keyword evidence="9" id="KW-1185">Reference proteome</keyword>
<evidence type="ECO:0000259" key="6">
    <source>
        <dbReference type="Pfam" id="PF02465"/>
    </source>
</evidence>
<feature type="domain" description="Flagellar hook-associated protein 2 C-terminal" evidence="7">
    <location>
        <begin position="231"/>
        <end position="447"/>
    </location>
</feature>
<gene>
    <name evidence="8" type="ORF">CR152_09060</name>
</gene>
<protein>
    <recommendedName>
        <fullName evidence="5">Flagellar hook-associated protein 2</fullName>
        <shortName evidence="5">HAP2</shortName>
    </recommendedName>
    <alternativeName>
        <fullName evidence="5">Flagellar cap protein</fullName>
    </alternativeName>
</protein>
<evidence type="ECO:0000259" key="7">
    <source>
        <dbReference type="Pfam" id="PF07195"/>
    </source>
</evidence>
<keyword evidence="5" id="KW-0964">Secreted</keyword>
<evidence type="ECO:0000256" key="4">
    <source>
        <dbReference type="ARBA" id="ARBA00023143"/>
    </source>
</evidence>
<dbReference type="InterPro" id="IPR003481">
    <property type="entry name" value="FliD_N"/>
</dbReference>
<dbReference type="AlphaFoldDB" id="A0A2D2DI75"/>
<dbReference type="GO" id="GO:0005576">
    <property type="term" value="C:extracellular region"/>
    <property type="evidence" value="ECO:0007669"/>
    <property type="project" value="UniProtKB-SubCell"/>
</dbReference>
<evidence type="ECO:0000256" key="5">
    <source>
        <dbReference type="RuleBase" id="RU362066"/>
    </source>
</evidence>
<dbReference type="RefSeq" id="WP_099874630.1">
    <property type="nucleotide sequence ID" value="NZ_CP024608.1"/>
</dbReference>
<dbReference type="PANTHER" id="PTHR30288:SF0">
    <property type="entry name" value="FLAGELLAR HOOK-ASSOCIATED PROTEIN 2"/>
    <property type="match status" value="1"/>
</dbReference>
<keyword evidence="4 5" id="KW-0975">Bacterial flagellum</keyword>
<dbReference type="EMBL" id="CP024608">
    <property type="protein sequence ID" value="ATQ74655.1"/>
    <property type="molecule type" value="Genomic_DNA"/>
</dbReference>
<dbReference type="Pfam" id="PF07195">
    <property type="entry name" value="FliD_C"/>
    <property type="match status" value="1"/>
</dbReference>
<sequence length="461" mass="47172">MATIGNTYDPATTATGLATNYTSARQSILTSQTRQASAAAAALTSLRSAISGYQSSLLSLTSGKTMLSQAATFSNTAVGTASAGVNATAGSYSFFVERIATANQVSYSGLADSAADGGTLGIELGGVPGFSVNLATANSDANGTLTPREIAAAINAEPTNNGRVSASIVTVNGVTQLMLTSKTTGAAGNISLNTAAVNNAGLKASLDDPLNAKQIVTGQDAIVWLGAQGTGTKIEQASNVFTNVDGVTMTFAKAQAPGDAPVTLTVASDNAATVAKVQKFVDDYNKLKGVIDAMVAPGDPPKGQAGGVFANDGGVRVLQGRMVSMLRGANGADSLAAYGIIAARDGSLSLNATRLTSQLGVSPKGLDTLIGSSVNGSSSGIAGSVDSYLKEWSSSTDGQLKQRLEQNTKLQTSLTKRQDQLDKQYDSAYKRYLMQFTQLQTLQSRMASNTSMFDALFGDKS</sequence>
<comment type="subunit">
    <text evidence="2 5">Homopentamer.</text>
</comment>
<dbReference type="GO" id="GO:0007155">
    <property type="term" value="P:cell adhesion"/>
    <property type="evidence" value="ECO:0007669"/>
    <property type="project" value="InterPro"/>
</dbReference>
<evidence type="ECO:0000256" key="2">
    <source>
        <dbReference type="ARBA" id="ARBA00011255"/>
    </source>
</evidence>
<dbReference type="GO" id="GO:0009421">
    <property type="term" value="C:bacterial-type flagellum filament cap"/>
    <property type="evidence" value="ECO:0007669"/>
    <property type="project" value="InterPro"/>
</dbReference>
<dbReference type="GO" id="GO:0009424">
    <property type="term" value="C:bacterial-type flagellum hook"/>
    <property type="evidence" value="ECO:0007669"/>
    <property type="project" value="UniProtKB-UniRule"/>
</dbReference>
<keyword evidence="3" id="KW-0175">Coiled coil</keyword>
<dbReference type="OrthoDB" id="9810816at2"/>
<dbReference type="PANTHER" id="PTHR30288">
    <property type="entry name" value="FLAGELLAR CAP/ASSEMBLY PROTEIN FLID"/>
    <property type="match status" value="1"/>
</dbReference>
<comment type="similarity">
    <text evidence="1 5">Belongs to the FliD family.</text>
</comment>
<evidence type="ECO:0000256" key="3">
    <source>
        <dbReference type="ARBA" id="ARBA00023054"/>
    </source>
</evidence>
<evidence type="ECO:0000256" key="1">
    <source>
        <dbReference type="ARBA" id="ARBA00009764"/>
    </source>
</evidence>
<evidence type="ECO:0000313" key="9">
    <source>
        <dbReference type="Proteomes" id="UP000229897"/>
    </source>
</evidence>
<dbReference type="InterPro" id="IPR010809">
    <property type="entry name" value="FliD_C"/>
</dbReference>
<comment type="function">
    <text evidence="5">Required for morphogenesis and for the elongation of the flagellar filament by facilitating polymerization of the flagellin monomers at the tip of growing filament. Forms a capping structure, which prevents flagellin subunits (transported through the central channel of the flagellum) from leaking out without polymerization at the distal end.</text>
</comment>